<gene>
    <name evidence="3" type="ORF">KS2013_1772</name>
</gene>
<dbReference type="SUPFAM" id="SSF52980">
    <property type="entry name" value="Restriction endonuclease-like"/>
    <property type="match status" value="1"/>
</dbReference>
<organism evidence="3 4">
    <name type="scientific">Kangiella sediminilitoris</name>
    <dbReference type="NCBI Taxonomy" id="1144748"/>
    <lineage>
        <taxon>Bacteria</taxon>
        <taxon>Pseudomonadati</taxon>
        <taxon>Pseudomonadota</taxon>
        <taxon>Gammaproteobacteria</taxon>
        <taxon>Kangiellales</taxon>
        <taxon>Kangiellaceae</taxon>
        <taxon>Kangiella</taxon>
    </lineage>
</organism>
<comment type="similarity">
    <text evidence="1 2">Belongs to the UPF0102 family.</text>
</comment>
<dbReference type="AlphaFoldDB" id="A0A1B3BCE1"/>
<evidence type="ECO:0000313" key="4">
    <source>
        <dbReference type="Proteomes" id="UP000094147"/>
    </source>
</evidence>
<evidence type="ECO:0000256" key="2">
    <source>
        <dbReference type="HAMAP-Rule" id="MF_00048"/>
    </source>
</evidence>
<protein>
    <recommendedName>
        <fullName evidence="2">UPF0102 protein KS2013_1772</fullName>
    </recommendedName>
</protein>
<reference evidence="4" key="1">
    <citation type="submission" date="2015-08" db="EMBL/GenBank/DDBJ databases">
        <authorList>
            <person name="Kim K.M."/>
        </authorList>
    </citation>
    <scope>NUCLEOTIDE SEQUENCE [LARGE SCALE GENOMIC DNA]</scope>
    <source>
        <strain evidence="4">KCTC 23892</strain>
    </source>
</reference>
<dbReference type="RefSeq" id="WP_068992730.1">
    <property type="nucleotide sequence ID" value="NZ_CP012418.1"/>
</dbReference>
<dbReference type="PANTHER" id="PTHR34039">
    <property type="entry name" value="UPF0102 PROTEIN YRAN"/>
    <property type="match status" value="1"/>
</dbReference>
<dbReference type="KEGG" id="ksd:KS2013_1772"/>
<dbReference type="InterPro" id="IPR011335">
    <property type="entry name" value="Restrct_endonuc-II-like"/>
</dbReference>
<dbReference type="Proteomes" id="UP000094147">
    <property type="component" value="Chromosome"/>
</dbReference>
<evidence type="ECO:0000313" key="3">
    <source>
        <dbReference type="EMBL" id="AOE50481.1"/>
    </source>
</evidence>
<sequence length="122" mass="14402">MLSRQKGKQAEHYAEQLLKKSKLKLLERNFHSKHGEIDLIMQSENTLVFIEVRYRANTRHGSGAETVDYRKQQKIIKTAQFFLQQMKKYQHLNCRFDVVSVTLGHKSLSADWFKDAFQQSGW</sequence>
<dbReference type="NCBIfam" id="NF009150">
    <property type="entry name" value="PRK12497.1-3"/>
    <property type="match status" value="1"/>
</dbReference>
<dbReference type="NCBIfam" id="TIGR00252">
    <property type="entry name" value="YraN family protein"/>
    <property type="match status" value="1"/>
</dbReference>
<dbReference type="GO" id="GO:0003676">
    <property type="term" value="F:nucleic acid binding"/>
    <property type="evidence" value="ECO:0007669"/>
    <property type="project" value="InterPro"/>
</dbReference>
<name>A0A1B3BCE1_9GAMM</name>
<dbReference type="Gene3D" id="3.40.1350.10">
    <property type="match status" value="1"/>
</dbReference>
<keyword evidence="4" id="KW-1185">Reference proteome</keyword>
<proteinExistence type="inferred from homology"/>
<evidence type="ECO:0000256" key="1">
    <source>
        <dbReference type="ARBA" id="ARBA00006738"/>
    </source>
</evidence>
<dbReference type="InterPro" id="IPR003509">
    <property type="entry name" value="UPF0102_YraN-like"/>
</dbReference>
<dbReference type="HAMAP" id="MF_00048">
    <property type="entry name" value="UPF0102"/>
    <property type="match status" value="1"/>
</dbReference>
<dbReference type="InterPro" id="IPR011856">
    <property type="entry name" value="tRNA_endonuc-like_dom_sf"/>
</dbReference>
<dbReference type="Pfam" id="PF02021">
    <property type="entry name" value="UPF0102"/>
    <property type="match status" value="1"/>
</dbReference>
<accession>A0A1B3BCE1</accession>
<dbReference type="EMBL" id="CP012418">
    <property type="protein sequence ID" value="AOE50481.1"/>
    <property type="molecule type" value="Genomic_DNA"/>
</dbReference>
<dbReference type="PANTHER" id="PTHR34039:SF1">
    <property type="entry name" value="UPF0102 PROTEIN YRAN"/>
    <property type="match status" value="1"/>
</dbReference>
<dbReference type="STRING" id="1144748.KS2013_1772"/>
<dbReference type="PATRIC" id="fig|1144748.3.peg.1787"/>
<dbReference type="OrthoDB" id="9794876at2"/>